<reference evidence="6" key="1">
    <citation type="journal article" date="2014" name="Int. J. Syst. Evol. Microbiol.">
        <title>Complete genome sequence of Corynebacterium casei LMG S-19264T (=DSM 44701T), isolated from a smear-ripened cheese.</title>
        <authorList>
            <consortium name="US DOE Joint Genome Institute (JGI-PGF)"/>
            <person name="Walter F."/>
            <person name="Albersmeier A."/>
            <person name="Kalinowski J."/>
            <person name="Ruckert C."/>
        </authorList>
    </citation>
    <scope>NUCLEOTIDE SEQUENCE</scope>
    <source>
        <strain evidence="6">JCM 3346</strain>
    </source>
</reference>
<dbReference type="Pfam" id="PF01553">
    <property type="entry name" value="Acyltransferase"/>
    <property type="match status" value="1"/>
</dbReference>
<keyword evidence="4" id="KW-0812">Transmembrane</keyword>
<sequence>MNGQVANDDGAGESKPVSDPPTAGAKPRSETRRPSFFWFLAAVILPIINLGVKFRFHHRERMPQSGAFVLAPNHYSEIDPVVMGAASWKLGRAPRFLAKASLFKVPVVGWALRASGQIPVERSGSRGHDALRAAEELVEKGRMVIVYPEGSLTRDPELWPMRGKTGAVRIALERGIPLVPAAHWGTQALMPRYGKKLSLFPRKTIDVAIGEPVDLTPYRGRPLDQATMVAATADLMDAIAELLAELRGEPAPAERWDPVVHGQKETGRIED</sequence>
<feature type="transmembrane region" description="Helical" evidence="4">
    <location>
        <begin position="35"/>
        <end position="52"/>
    </location>
</feature>
<dbReference type="SMART" id="SM00563">
    <property type="entry name" value="PlsC"/>
    <property type="match status" value="1"/>
</dbReference>
<keyword evidence="2 6" id="KW-0012">Acyltransferase</keyword>
<keyword evidence="7" id="KW-1185">Reference proteome</keyword>
<evidence type="ECO:0000313" key="6">
    <source>
        <dbReference type="EMBL" id="GGR23532.1"/>
    </source>
</evidence>
<evidence type="ECO:0000256" key="2">
    <source>
        <dbReference type="ARBA" id="ARBA00023315"/>
    </source>
</evidence>
<dbReference type="PANTHER" id="PTHR10434:SF55">
    <property type="entry name" value="POSSIBLE ACYLTRANSFERASE"/>
    <property type="match status" value="1"/>
</dbReference>
<dbReference type="CDD" id="cd07989">
    <property type="entry name" value="LPLAT_AGPAT-like"/>
    <property type="match status" value="1"/>
</dbReference>
<dbReference type="InterPro" id="IPR002123">
    <property type="entry name" value="Plipid/glycerol_acylTrfase"/>
</dbReference>
<accession>A0A918CG72</accession>
<feature type="domain" description="Phospholipid/glycerol acyltransferase" evidence="5">
    <location>
        <begin position="68"/>
        <end position="186"/>
    </location>
</feature>
<reference evidence="6" key="2">
    <citation type="submission" date="2020-09" db="EMBL/GenBank/DDBJ databases">
        <authorList>
            <person name="Sun Q."/>
            <person name="Ohkuma M."/>
        </authorList>
    </citation>
    <scope>NUCLEOTIDE SEQUENCE</scope>
    <source>
        <strain evidence="6">JCM 3346</strain>
    </source>
</reference>
<dbReference type="PANTHER" id="PTHR10434">
    <property type="entry name" value="1-ACYL-SN-GLYCEROL-3-PHOSPHATE ACYLTRANSFERASE"/>
    <property type="match status" value="1"/>
</dbReference>
<dbReference type="EMBL" id="BMRJ01000001">
    <property type="protein sequence ID" value="GGR23532.1"/>
    <property type="molecule type" value="Genomic_DNA"/>
</dbReference>
<comment type="caution">
    <text evidence="6">The sequence shown here is derived from an EMBL/GenBank/DDBJ whole genome shotgun (WGS) entry which is preliminary data.</text>
</comment>
<dbReference type="Proteomes" id="UP000610303">
    <property type="component" value="Unassembled WGS sequence"/>
</dbReference>
<keyword evidence="1" id="KW-0808">Transferase</keyword>
<feature type="region of interest" description="Disordered" evidence="3">
    <location>
        <begin position="1"/>
        <end position="29"/>
    </location>
</feature>
<name>A0A918CG72_AGRME</name>
<evidence type="ECO:0000256" key="4">
    <source>
        <dbReference type="SAM" id="Phobius"/>
    </source>
</evidence>
<dbReference type="GO" id="GO:0003841">
    <property type="term" value="F:1-acylglycerol-3-phosphate O-acyltransferase activity"/>
    <property type="evidence" value="ECO:0007669"/>
    <property type="project" value="TreeGrafter"/>
</dbReference>
<dbReference type="GO" id="GO:0006654">
    <property type="term" value="P:phosphatidic acid biosynthetic process"/>
    <property type="evidence" value="ECO:0007669"/>
    <property type="project" value="TreeGrafter"/>
</dbReference>
<gene>
    <name evidence="6" type="ORF">GCM10010196_16670</name>
</gene>
<evidence type="ECO:0000256" key="1">
    <source>
        <dbReference type="ARBA" id="ARBA00022679"/>
    </source>
</evidence>
<evidence type="ECO:0000313" key="7">
    <source>
        <dbReference type="Proteomes" id="UP000610303"/>
    </source>
</evidence>
<keyword evidence="4" id="KW-0472">Membrane</keyword>
<dbReference type="AlphaFoldDB" id="A0A918CG72"/>
<dbReference type="GO" id="GO:0005886">
    <property type="term" value="C:plasma membrane"/>
    <property type="evidence" value="ECO:0007669"/>
    <property type="project" value="TreeGrafter"/>
</dbReference>
<dbReference type="SUPFAM" id="SSF69593">
    <property type="entry name" value="Glycerol-3-phosphate (1)-acyltransferase"/>
    <property type="match status" value="1"/>
</dbReference>
<keyword evidence="4" id="KW-1133">Transmembrane helix</keyword>
<proteinExistence type="predicted"/>
<organism evidence="6 7">
    <name type="scientific">Agromyces mediolanus</name>
    <name type="common">Corynebacterium mediolanum</name>
    <dbReference type="NCBI Taxonomy" id="41986"/>
    <lineage>
        <taxon>Bacteria</taxon>
        <taxon>Bacillati</taxon>
        <taxon>Actinomycetota</taxon>
        <taxon>Actinomycetes</taxon>
        <taxon>Micrococcales</taxon>
        <taxon>Microbacteriaceae</taxon>
        <taxon>Agromyces</taxon>
    </lineage>
</organism>
<protein>
    <submittedName>
        <fullName evidence="6">1-acyl-sn-glycerol-3-phosphate acyltransferase</fullName>
    </submittedName>
</protein>
<evidence type="ECO:0000256" key="3">
    <source>
        <dbReference type="SAM" id="MobiDB-lite"/>
    </source>
</evidence>
<evidence type="ECO:0000259" key="5">
    <source>
        <dbReference type="SMART" id="SM00563"/>
    </source>
</evidence>